<dbReference type="OrthoDB" id="270763at2759"/>
<dbReference type="PANTHER" id="PTHR21183">
    <property type="entry name" value="RIBOSOMAL PROTEIN L47, MITOCHONDRIAL-RELATED"/>
    <property type="match status" value="1"/>
</dbReference>
<evidence type="ECO:0000256" key="2">
    <source>
        <dbReference type="ARBA" id="ARBA00009254"/>
    </source>
</evidence>
<organism evidence="7 8">
    <name type="scientific">Tropilaelaps mercedesae</name>
    <dbReference type="NCBI Taxonomy" id="418985"/>
    <lineage>
        <taxon>Eukaryota</taxon>
        <taxon>Metazoa</taxon>
        <taxon>Ecdysozoa</taxon>
        <taxon>Arthropoda</taxon>
        <taxon>Chelicerata</taxon>
        <taxon>Arachnida</taxon>
        <taxon>Acari</taxon>
        <taxon>Parasitiformes</taxon>
        <taxon>Mesostigmata</taxon>
        <taxon>Gamasina</taxon>
        <taxon>Dermanyssoidea</taxon>
        <taxon>Laelapidae</taxon>
        <taxon>Tropilaelaps</taxon>
    </lineage>
</organism>
<dbReference type="GO" id="GO:0003735">
    <property type="term" value="F:structural constituent of ribosome"/>
    <property type="evidence" value="ECO:0007669"/>
    <property type="project" value="InterPro"/>
</dbReference>
<evidence type="ECO:0000256" key="5">
    <source>
        <dbReference type="ARBA" id="ARBA00023274"/>
    </source>
</evidence>
<reference evidence="7 8" key="1">
    <citation type="journal article" date="2017" name="Gigascience">
        <title>Draft genome of the honey bee ectoparasitic mite, Tropilaelaps mercedesae, is shaped by the parasitic life history.</title>
        <authorList>
            <person name="Dong X."/>
            <person name="Armstrong S.D."/>
            <person name="Xia D."/>
            <person name="Makepeace B.L."/>
            <person name="Darby A.C."/>
            <person name="Kadowaki T."/>
        </authorList>
    </citation>
    <scope>NUCLEOTIDE SEQUENCE [LARGE SCALE GENOMIC DNA]</scope>
    <source>
        <strain evidence="7">Wuxi-XJTLU</strain>
    </source>
</reference>
<dbReference type="STRING" id="418985.A0A1V9XEW2"/>
<dbReference type="PANTHER" id="PTHR21183:SF18">
    <property type="entry name" value="LARGE RIBOSOMAL SUBUNIT PROTEIN UL29M"/>
    <property type="match status" value="1"/>
</dbReference>
<dbReference type="FunCoup" id="A0A1V9XEW2">
    <property type="interactions" value="512"/>
</dbReference>
<dbReference type="Gene3D" id="6.10.330.20">
    <property type="match status" value="1"/>
</dbReference>
<dbReference type="Proteomes" id="UP000192247">
    <property type="component" value="Unassembled WGS sequence"/>
</dbReference>
<dbReference type="GO" id="GO:0032543">
    <property type="term" value="P:mitochondrial translation"/>
    <property type="evidence" value="ECO:0007669"/>
    <property type="project" value="TreeGrafter"/>
</dbReference>
<evidence type="ECO:0000313" key="8">
    <source>
        <dbReference type="Proteomes" id="UP000192247"/>
    </source>
</evidence>
<evidence type="ECO:0000256" key="1">
    <source>
        <dbReference type="ARBA" id="ARBA00004173"/>
    </source>
</evidence>
<dbReference type="Pfam" id="PF06984">
    <property type="entry name" value="MRP-L47"/>
    <property type="match status" value="1"/>
</dbReference>
<evidence type="ECO:0000256" key="6">
    <source>
        <dbReference type="ARBA" id="ARBA00035289"/>
    </source>
</evidence>
<comment type="similarity">
    <text evidence="2">Belongs to the universal ribosomal protein uL29 family.</text>
</comment>
<comment type="subcellular location">
    <subcellularLocation>
        <location evidence="1">Mitochondrion</location>
    </subcellularLocation>
</comment>
<evidence type="ECO:0000313" key="7">
    <source>
        <dbReference type="EMBL" id="OQR71951.1"/>
    </source>
</evidence>
<keyword evidence="4" id="KW-0496">Mitochondrion</keyword>
<dbReference type="InterPro" id="IPR010729">
    <property type="entry name" value="Ribosomal_uL29_mit"/>
</dbReference>
<dbReference type="EMBL" id="MNPL01012997">
    <property type="protein sequence ID" value="OQR71951.1"/>
    <property type="molecule type" value="Genomic_DNA"/>
</dbReference>
<gene>
    <name evidence="7" type="ORF">BIW11_10678</name>
</gene>
<sequence length="244" mass="28875">MSFFVTNFGAALRRPSLTWTVVRWSSSRIVELQVDSQNAKKKMEEFTNVDGLKQFFDNPVNFGALEVKHGRSWKLDELRIKSNSDLHKLWYVLLKERNLLLTQEAAAKDELEIMPSPERLDKIEESMKNLEAVVRERNKAYYDLEVGETGERPVEVKLDWMGLVRKMRLSEHWMPQRYNKSFNKKNPLPFNDKTQSWFLHHYRELEINRKVCRTIPFGFGKRSVWIKLIEEECDGNSSSSLMWT</sequence>
<dbReference type="GO" id="GO:0005762">
    <property type="term" value="C:mitochondrial large ribosomal subunit"/>
    <property type="evidence" value="ECO:0007669"/>
    <property type="project" value="TreeGrafter"/>
</dbReference>
<keyword evidence="5" id="KW-0687">Ribonucleoprotein</keyword>
<name>A0A1V9XEW2_9ACAR</name>
<protein>
    <recommendedName>
        <fullName evidence="6">Large ribosomal subunit protein uL29m</fullName>
    </recommendedName>
</protein>
<accession>A0A1V9XEW2</accession>
<evidence type="ECO:0000256" key="3">
    <source>
        <dbReference type="ARBA" id="ARBA00022980"/>
    </source>
</evidence>
<comment type="caution">
    <text evidence="7">The sequence shown here is derived from an EMBL/GenBank/DDBJ whole genome shotgun (WGS) entry which is preliminary data.</text>
</comment>
<keyword evidence="3 7" id="KW-0689">Ribosomal protein</keyword>
<proteinExistence type="inferred from homology"/>
<dbReference type="InterPro" id="IPR038340">
    <property type="entry name" value="MRP-L47_sf"/>
</dbReference>
<keyword evidence="8" id="KW-1185">Reference proteome</keyword>
<dbReference type="InParanoid" id="A0A1V9XEW2"/>
<evidence type="ECO:0000256" key="4">
    <source>
        <dbReference type="ARBA" id="ARBA00023128"/>
    </source>
</evidence>
<dbReference type="AlphaFoldDB" id="A0A1V9XEW2"/>